<reference evidence="2 3" key="1">
    <citation type="journal article" date="2024" name="bioRxiv">
        <title>A reference genome for Trichogramma kaykai: A tiny desert-dwelling parasitoid wasp with competing sex-ratio distorters.</title>
        <authorList>
            <person name="Culotta J."/>
            <person name="Lindsey A.R."/>
        </authorList>
    </citation>
    <scope>NUCLEOTIDE SEQUENCE [LARGE SCALE GENOMIC DNA]</scope>
    <source>
        <strain evidence="2 3">KSX58</strain>
    </source>
</reference>
<dbReference type="Proteomes" id="UP001627154">
    <property type="component" value="Unassembled WGS sequence"/>
</dbReference>
<dbReference type="AlphaFoldDB" id="A0ABD2WVD0"/>
<name>A0ABD2WVD0_9HYME</name>
<gene>
    <name evidence="2" type="ORF">TKK_009106</name>
</gene>
<accession>A0ABD2WVD0</accession>
<keyword evidence="3" id="KW-1185">Reference proteome</keyword>
<organism evidence="2 3">
    <name type="scientific">Trichogramma kaykai</name>
    <dbReference type="NCBI Taxonomy" id="54128"/>
    <lineage>
        <taxon>Eukaryota</taxon>
        <taxon>Metazoa</taxon>
        <taxon>Ecdysozoa</taxon>
        <taxon>Arthropoda</taxon>
        <taxon>Hexapoda</taxon>
        <taxon>Insecta</taxon>
        <taxon>Pterygota</taxon>
        <taxon>Neoptera</taxon>
        <taxon>Endopterygota</taxon>
        <taxon>Hymenoptera</taxon>
        <taxon>Apocrita</taxon>
        <taxon>Proctotrupomorpha</taxon>
        <taxon>Chalcidoidea</taxon>
        <taxon>Trichogrammatidae</taxon>
        <taxon>Trichogramma</taxon>
    </lineage>
</organism>
<evidence type="ECO:0000313" key="2">
    <source>
        <dbReference type="EMBL" id="KAL3397073.1"/>
    </source>
</evidence>
<evidence type="ECO:0000313" key="3">
    <source>
        <dbReference type="Proteomes" id="UP001627154"/>
    </source>
</evidence>
<proteinExistence type="predicted"/>
<protein>
    <submittedName>
        <fullName evidence="2">Uncharacterized protein</fullName>
    </submittedName>
</protein>
<evidence type="ECO:0000256" key="1">
    <source>
        <dbReference type="SAM" id="MobiDB-lite"/>
    </source>
</evidence>
<feature type="region of interest" description="Disordered" evidence="1">
    <location>
        <begin position="1"/>
        <end position="33"/>
    </location>
</feature>
<sequence>MESCGLTDNVKEEPNDMCFNENDDDDDHETKDQTWDSKKLQYLRCLQERNIHTLNKYKGVNEFQPIQEIKIELECKDVKPSMSLLVTDKMKDETQEYSLNQKIKIEFECKDETRINSGWQLKRPNTKIYPWKNGDKQSVEHETHFKKFSSVRNGRNSDPLHDYCVLALLSQSLE</sequence>
<dbReference type="EMBL" id="JBJJXI010000067">
    <property type="protein sequence ID" value="KAL3397073.1"/>
    <property type="molecule type" value="Genomic_DNA"/>
</dbReference>
<comment type="caution">
    <text evidence="2">The sequence shown here is derived from an EMBL/GenBank/DDBJ whole genome shotgun (WGS) entry which is preliminary data.</text>
</comment>